<dbReference type="AlphaFoldDB" id="A0A2U2D2S6"/>
<dbReference type="EMBL" id="QFAW01000041">
    <property type="protein sequence ID" value="PWE40778.1"/>
    <property type="molecule type" value="Genomic_DNA"/>
</dbReference>
<accession>A0A2U2D2S6</accession>
<dbReference type="Pfam" id="PF04303">
    <property type="entry name" value="PrpF"/>
    <property type="match status" value="1"/>
</dbReference>
<evidence type="ECO:0000313" key="3">
    <source>
        <dbReference type="EMBL" id="PWE40778.1"/>
    </source>
</evidence>
<dbReference type="GO" id="GO:0019629">
    <property type="term" value="P:propionate catabolic process, 2-methylcitrate cycle"/>
    <property type="evidence" value="ECO:0007669"/>
    <property type="project" value="InterPro"/>
</dbReference>
<gene>
    <name evidence="3" type="primary">prpF</name>
    <name evidence="3" type="ORF">C9I49_23045</name>
</gene>
<dbReference type="PANTHER" id="PTHR43709:SF2">
    <property type="entry name" value="DUF453 DOMAIN PROTEIN (AFU_ORTHOLOGUE AFUA_6G00360)"/>
    <property type="match status" value="1"/>
</dbReference>
<dbReference type="SUPFAM" id="SSF54506">
    <property type="entry name" value="Diaminopimelate epimerase-like"/>
    <property type="match status" value="2"/>
</dbReference>
<dbReference type="PANTHER" id="PTHR43709">
    <property type="entry name" value="ACONITATE ISOMERASE-RELATED"/>
    <property type="match status" value="1"/>
</dbReference>
<organism evidence="3 4">
    <name type="scientific">Pseudomonas prosekii</name>
    <dbReference type="NCBI Taxonomy" id="1148509"/>
    <lineage>
        <taxon>Bacteria</taxon>
        <taxon>Pseudomonadati</taxon>
        <taxon>Pseudomonadota</taxon>
        <taxon>Gammaproteobacteria</taxon>
        <taxon>Pseudomonadales</taxon>
        <taxon>Pseudomonadaceae</taxon>
        <taxon>Pseudomonas</taxon>
    </lineage>
</organism>
<dbReference type="GO" id="GO:0016853">
    <property type="term" value="F:isomerase activity"/>
    <property type="evidence" value="ECO:0007669"/>
    <property type="project" value="UniProtKB-KW"/>
</dbReference>
<comment type="caution">
    <text evidence="3">The sequence shown here is derived from an EMBL/GenBank/DDBJ whole genome shotgun (WGS) entry which is preliminary data.</text>
</comment>
<dbReference type="InterPro" id="IPR007400">
    <property type="entry name" value="PrpF-like"/>
</dbReference>
<name>A0A2U2D2S6_9PSED</name>
<dbReference type="InterPro" id="IPR012709">
    <property type="entry name" value="PrpF"/>
</dbReference>
<dbReference type="OrthoDB" id="9779763at2"/>
<comment type="similarity">
    <text evidence="1">Belongs to the PrpF family.</text>
</comment>
<dbReference type="Gene3D" id="3.10.310.10">
    <property type="entry name" value="Diaminopimelate Epimerase, Chain A, domain 1"/>
    <property type="match status" value="2"/>
</dbReference>
<evidence type="ECO:0000256" key="2">
    <source>
        <dbReference type="ARBA" id="ARBA00023235"/>
    </source>
</evidence>
<keyword evidence="2 3" id="KW-0413">Isomerase</keyword>
<dbReference type="Proteomes" id="UP000245056">
    <property type="component" value="Unassembled WGS sequence"/>
</dbReference>
<sequence length="404" mass="42072">MAHAPQIAPPKAPQIRIAATYMRGGTSKGVFFSLKDLPEAAQVPGPARDALLLRVIGSPDPYDKQIDGMGGATSSTSKTVILSKSVKADHDVDYLFGQVSIDKPFVDWSGNCGNLSAAVGSFAISNGLVEASRIPHNGAAVVRVWQANIGKTIIAHVPITNGEVQETGDFELDGVTFPAAEVQVEFMDPAAEEEGGGGSMFPTGNLVDDLEVPGFGTFKATMINAGIPTIFVNAADLGYTGTELQGAINGDPKALLMFETIRAYGALRMGLIKNLDEAAQRQHTPKVAFVAKPADYLASSGKAIAASDVDLLVRALSMGKLHHAMMGTAAVAIGTAAAISGTLVNLAAGGIERNAVRFGHPSGTLRVGAEASLVNGEWTVNKAIMSRSARVLMEGFVRVPGDSF</sequence>
<reference evidence="3 4" key="1">
    <citation type="submission" date="2018-05" db="EMBL/GenBank/DDBJ databases">
        <title>Genome sequences of two Antarctic strains of Pseudomonas prosekii: insights into adaptation to extreme conditions.</title>
        <authorList>
            <person name="Snopkova K."/>
            <person name="Dufkova K."/>
            <person name="Cejkova D."/>
            <person name="Sedlacek I."/>
            <person name="Smajs D."/>
        </authorList>
    </citation>
    <scope>NUCLEOTIDE SEQUENCE [LARGE SCALE GENOMIC DNA]</scope>
    <source>
        <strain evidence="3 4">P2673</strain>
    </source>
</reference>
<evidence type="ECO:0000313" key="4">
    <source>
        <dbReference type="Proteomes" id="UP000245056"/>
    </source>
</evidence>
<evidence type="ECO:0000256" key="1">
    <source>
        <dbReference type="ARBA" id="ARBA00007673"/>
    </source>
</evidence>
<dbReference type="NCBIfam" id="TIGR02334">
    <property type="entry name" value="prpF"/>
    <property type="match status" value="1"/>
</dbReference>
<proteinExistence type="inferred from homology"/>
<dbReference type="FunFam" id="3.10.310.10:FF:000018">
    <property type="entry name" value="2-methylaconitate cis-trans isomerase"/>
    <property type="match status" value="1"/>
</dbReference>
<protein>
    <submittedName>
        <fullName evidence="3">2-methylaconitate cis-trans isomerase PrpF</fullName>
    </submittedName>
</protein>